<feature type="signal peptide" evidence="1">
    <location>
        <begin position="1"/>
        <end position="33"/>
    </location>
</feature>
<accession>A0A9X1SXA5</accession>
<evidence type="ECO:0008006" key="4">
    <source>
        <dbReference type="Google" id="ProtNLM"/>
    </source>
</evidence>
<protein>
    <recommendedName>
        <fullName evidence="4">Ricin B lectin domain-containing protein</fullName>
    </recommendedName>
</protein>
<proteinExistence type="predicted"/>
<gene>
    <name evidence="2" type="ORF">LR394_32640</name>
</gene>
<feature type="chain" id="PRO_5040793635" description="Ricin B lectin domain-containing protein" evidence="1">
    <location>
        <begin position="34"/>
        <end position="193"/>
    </location>
</feature>
<comment type="caution">
    <text evidence="2">The sequence shown here is derived from an EMBL/GenBank/DDBJ whole genome shotgun (WGS) entry which is preliminary data.</text>
</comment>
<keyword evidence="3" id="KW-1185">Reference proteome</keyword>
<dbReference type="AlphaFoldDB" id="A0A9X1SXA5"/>
<sequence length="193" mass="20235">MLISRRTQVVAAVTGVPVVAAGLWLAASGPAQAAEKPSSSAVSGASAAPAAAKPNTEDPVLIKAGKFQGKDRILTVEKGGKVSLKRSTPTKSNGLSTEGTAMKLTKVGKKYQIMSLNDSHEIDAYCLQEKQNGTVNIALCDAKKKNQLFTLAPAGKKFTIDGKWGHLEVYKRTISHLPGEHAGPAAKFSIVAQ</sequence>
<evidence type="ECO:0000256" key="1">
    <source>
        <dbReference type="SAM" id="SignalP"/>
    </source>
</evidence>
<evidence type="ECO:0000313" key="3">
    <source>
        <dbReference type="Proteomes" id="UP001138997"/>
    </source>
</evidence>
<dbReference type="RefSeq" id="WP_231448472.1">
    <property type="nucleotide sequence ID" value="NZ_JAJOMB010000023.1"/>
</dbReference>
<evidence type="ECO:0000313" key="2">
    <source>
        <dbReference type="EMBL" id="MCD5315656.1"/>
    </source>
</evidence>
<keyword evidence="1" id="KW-0732">Signal</keyword>
<reference evidence="2" key="1">
    <citation type="submission" date="2021-11" db="EMBL/GenBank/DDBJ databases">
        <title>Streptomyces corallinus and Kineosporia corallina sp. nov., two new coral-derived marine actinobacteria.</title>
        <authorList>
            <person name="Buangrab K."/>
            <person name="Sutthacheep M."/>
            <person name="Yeemin T."/>
            <person name="Harunari E."/>
            <person name="Igarashi Y."/>
            <person name="Sripreechasak P."/>
            <person name="Kanchanasin P."/>
            <person name="Tanasupawat S."/>
            <person name="Phongsopitanun W."/>
        </authorList>
    </citation>
    <scope>NUCLEOTIDE SEQUENCE</scope>
    <source>
        <strain evidence="2">JCM 31032</strain>
    </source>
</reference>
<dbReference type="EMBL" id="JAJOMB010000023">
    <property type="protein sequence ID" value="MCD5315656.1"/>
    <property type="molecule type" value="Genomic_DNA"/>
</dbReference>
<dbReference type="Proteomes" id="UP001138997">
    <property type="component" value="Unassembled WGS sequence"/>
</dbReference>
<organism evidence="2 3">
    <name type="scientific">Kineosporia babensis</name>
    <dbReference type="NCBI Taxonomy" id="499548"/>
    <lineage>
        <taxon>Bacteria</taxon>
        <taxon>Bacillati</taxon>
        <taxon>Actinomycetota</taxon>
        <taxon>Actinomycetes</taxon>
        <taxon>Kineosporiales</taxon>
        <taxon>Kineosporiaceae</taxon>
        <taxon>Kineosporia</taxon>
    </lineage>
</organism>
<name>A0A9X1SXA5_9ACTN</name>